<keyword evidence="9" id="KW-1185">Reference proteome</keyword>
<name>A0ABW3DDL2_9BACL</name>
<evidence type="ECO:0000256" key="4">
    <source>
        <dbReference type="ARBA" id="ARBA00022989"/>
    </source>
</evidence>
<gene>
    <name evidence="8" type="ORF">ACFQ03_15905</name>
</gene>
<dbReference type="Proteomes" id="UP001597120">
    <property type="component" value="Unassembled WGS sequence"/>
</dbReference>
<evidence type="ECO:0000256" key="5">
    <source>
        <dbReference type="ARBA" id="ARBA00023136"/>
    </source>
</evidence>
<evidence type="ECO:0000256" key="6">
    <source>
        <dbReference type="SAM" id="Phobius"/>
    </source>
</evidence>
<feature type="non-terminal residue" evidence="8">
    <location>
        <position position="198"/>
    </location>
</feature>
<evidence type="ECO:0000256" key="1">
    <source>
        <dbReference type="ARBA" id="ARBA00004162"/>
    </source>
</evidence>
<keyword evidence="3 6" id="KW-0812">Transmembrane</keyword>
<dbReference type="Pfam" id="PF12791">
    <property type="entry name" value="RsgI_N"/>
    <property type="match status" value="1"/>
</dbReference>
<reference evidence="9" key="1">
    <citation type="journal article" date="2019" name="Int. J. Syst. Evol. Microbiol.">
        <title>The Global Catalogue of Microorganisms (GCM) 10K type strain sequencing project: providing services to taxonomists for standard genome sequencing and annotation.</title>
        <authorList>
            <consortium name="The Broad Institute Genomics Platform"/>
            <consortium name="The Broad Institute Genome Sequencing Center for Infectious Disease"/>
            <person name="Wu L."/>
            <person name="Ma J."/>
        </authorList>
    </citation>
    <scope>NUCLEOTIDE SEQUENCE [LARGE SCALE GENOMIC DNA]</scope>
    <source>
        <strain evidence="9">CCUG 57263</strain>
    </source>
</reference>
<feature type="transmembrane region" description="Helical" evidence="6">
    <location>
        <begin position="53"/>
        <end position="76"/>
    </location>
</feature>
<accession>A0ABW3DDL2</accession>
<evidence type="ECO:0000313" key="9">
    <source>
        <dbReference type="Proteomes" id="UP001597120"/>
    </source>
</evidence>
<keyword evidence="4 6" id="KW-1133">Transmembrane helix</keyword>
<dbReference type="InterPro" id="IPR024449">
    <property type="entry name" value="Anti-sigma_RsgI_N"/>
</dbReference>
<evidence type="ECO:0000256" key="3">
    <source>
        <dbReference type="ARBA" id="ARBA00022692"/>
    </source>
</evidence>
<comment type="caution">
    <text evidence="8">The sequence shown here is derived from an EMBL/GenBank/DDBJ whole genome shotgun (WGS) entry which is preliminary data.</text>
</comment>
<protein>
    <submittedName>
        <fullName evidence="8">Anti-sigma factor domain-containing protein</fullName>
    </submittedName>
</protein>
<dbReference type="InterPro" id="IPR055431">
    <property type="entry name" value="RsgI_M"/>
</dbReference>
<sequence>MNRGIVVEIKQGSVIVMTPEGTFLEVQRKINDCHIGEEIWFASPRRRLAGSSIAMFSSMAAVIAFVIVFVSIFSWVGAKEVVAYVSIDINPSIEIGIDNGHKVRSLVGLNQDGKLLIKGVQFSGRPLTDVTEDLLRQAENQVLSRGAADIIVASTVVGSNTKLKDDILSLEVKELITEHVRKMHPDQADQYVVAAFSA</sequence>
<evidence type="ECO:0000256" key="2">
    <source>
        <dbReference type="ARBA" id="ARBA00022475"/>
    </source>
</evidence>
<dbReference type="RefSeq" id="WP_379289349.1">
    <property type="nucleotide sequence ID" value="NZ_JBHTIU010000051.1"/>
</dbReference>
<comment type="subcellular location">
    <subcellularLocation>
        <location evidence="1">Cell membrane</location>
        <topology evidence="1">Single-pass membrane protein</topology>
    </subcellularLocation>
</comment>
<keyword evidence="5 6" id="KW-0472">Membrane</keyword>
<dbReference type="EMBL" id="JBHTIU010000051">
    <property type="protein sequence ID" value="MFD0870639.1"/>
    <property type="molecule type" value="Genomic_DNA"/>
</dbReference>
<feature type="domain" description="RsgI N-terminal anti-sigma" evidence="7">
    <location>
        <begin position="2"/>
        <end position="50"/>
    </location>
</feature>
<evidence type="ECO:0000259" key="7">
    <source>
        <dbReference type="PROSITE" id="PS51849"/>
    </source>
</evidence>
<organism evidence="8 9">
    <name type="scientific">Paenibacillus residui</name>
    <dbReference type="NCBI Taxonomy" id="629724"/>
    <lineage>
        <taxon>Bacteria</taxon>
        <taxon>Bacillati</taxon>
        <taxon>Bacillota</taxon>
        <taxon>Bacilli</taxon>
        <taxon>Bacillales</taxon>
        <taxon>Paenibacillaceae</taxon>
        <taxon>Paenibacillus</taxon>
    </lineage>
</organism>
<dbReference type="Pfam" id="PF23750">
    <property type="entry name" value="RsgI_M"/>
    <property type="match status" value="1"/>
</dbReference>
<proteinExistence type="predicted"/>
<dbReference type="PROSITE" id="PS51849">
    <property type="entry name" value="RSGI_N"/>
    <property type="match status" value="1"/>
</dbReference>
<keyword evidence="2" id="KW-1003">Cell membrane</keyword>
<evidence type="ECO:0000313" key="8">
    <source>
        <dbReference type="EMBL" id="MFD0870639.1"/>
    </source>
</evidence>